<evidence type="ECO:0000313" key="6">
    <source>
        <dbReference type="Proteomes" id="UP000253551"/>
    </source>
</evidence>
<protein>
    <submittedName>
        <fullName evidence="5">N-acetyltransferase 9</fullName>
    </submittedName>
</protein>
<keyword evidence="3" id="KW-0012">Acyltransferase</keyword>
<dbReference type="PROSITE" id="PS51186">
    <property type="entry name" value="GNAT"/>
    <property type="match status" value="1"/>
</dbReference>
<dbReference type="Gene3D" id="3.40.630.30">
    <property type="match status" value="1"/>
</dbReference>
<dbReference type="InterPro" id="IPR036249">
    <property type="entry name" value="Thioredoxin-like_sf"/>
</dbReference>
<evidence type="ECO:0000256" key="1">
    <source>
        <dbReference type="ARBA" id="ARBA00009342"/>
    </source>
</evidence>
<feature type="domain" description="N-acetyltransferase" evidence="4">
    <location>
        <begin position="347"/>
        <end position="523"/>
    </location>
</feature>
<dbReference type="CDD" id="cd03062">
    <property type="entry name" value="TRX_Fd_Sucrase"/>
    <property type="match status" value="1"/>
</dbReference>
<sequence>MVSYMKKSLGTLAGFGSSNLLPPADHLSLLNEDDCTGCANPCAEHKEFPSYLHIEQDFPILGSVKPYGRHILISTGMTDWPKHIDDEKDSFAQALFAAIHQKKPTAWKNLITNASITSSHSNVPGGCDILIFPDNILVSNVTNDKADDFYQLFMAAPLPREPMDIEFMMRDDRIGEMKIQKCPYKNLMLLCSHKKRDKRCGVTAPILAQEIDRVLREKDLGEEDVAIIMVSHIGGHKIAGNVICYINEGTRGVWYGRVKTCHCRTIIEETIVNGKVIKEIYRGAMDNSFENQQTRSLLKCNSQKPHNFIFHFFFHFHMKLNENTILVSYIKYEAFKTLNKAKIGEHVVLVPYKPEHVPTYHEWMKSPFLQEMTASEPLTLEQEYEMQQSWHQDPEKLTFIVTSLPLHSNKQLKDMSEADIKKETVMIGDVNIFLNDPDNDPTFGEIELMIAEPDYRRNGKGKEALQMMMAYATEMMGLKTFHAKISLKNEPSINLFQSKFGFYQVSISTVFEETTLEWSLLESSLPKVDEDGNEIESYGSKATPEQRERVQQVYHALVMMWQHVRISQYVY</sequence>
<dbReference type="OrthoDB" id="10253744at2759"/>
<gene>
    <name evidence="5" type="primary">NAT9</name>
    <name evidence="5" type="ORF">CU098_009864</name>
</gene>
<dbReference type="InterPro" id="IPR000182">
    <property type="entry name" value="GNAT_dom"/>
</dbReference>
<dbReference type="Pfam" id="PF06999">
    <property type="entry name" value="Suc_Fer-like"/>
    <property type="match status" value="1"/>
</dbReference>
<evidence type="ECO:0000256" key="2">
    <source>
        <dbReference type="ARBA" id="ARBA00022679"/>
    </source>
</evidence>
<dbReference type="GO" id="GO:0008080">
    <property type="term" value="F:N-acetyltransferase activity"/>
    <property type="evidence" value="ECO:0007669"/>
    <property type="project" value="InterPro"/>
</dbReference>
<dbReference type="STRING" id="4846.A0A367KRE2"/>
<reference evidence="5 6" key="1">
    <citation type="journal article" date="2018" name="G3 (Bethesda)">
        <title>Phylogenetic and Phylogenomic Definition of Rhizopus Species.</title>
        <authorList>
            <person name="Gryganskyi A.P."/>
            <person name="Golan J."/>
            <person name="Dolatabadi S."/>
            <person name="Mondo S."/>
            <person name="Robb S."/>
            <person name="Idnurm A."/>
            <person name="Muszewska A."/>
            <person name="Steczkiewicz K."/>
            <person name="Masonjones S."/>
            <person name="Liao H.L."/>
            <person name="Gajdeczka M.T."/>
            <person name="Anike F."/>
            <person name="Vuek A."/>
            <person name="Anishchenko I.M."/>
            <person name="Voigt K."/>
            <person name="de Hoog G.S."/>
            <person name="Smith M.E."/>
            <person name="Heitman J."/>
            <person name="Vilgalys R."/>
            <person name="Stajich J.E."/>
        </authorList>
    </citation>
    <scope>NUCLEOTIDE SEQUENCE [LARGE SCALE GENOMIC DNA]</scope>
    <source>
        <strain evidence="5 6">LSU 92-RS-03</strain>
    </source>
</reference>
<keyword evidence="6" id="KW-1185">Reference proteome</keyword>
<name>A0A367KRE2_RHIST</name>
<dbReference type="Gene3D" id="3.40.30.10">
    <property type="entry name" value="Glutaredoxin"/>
    <property type="match status" value="1"/>
</dbReference>
<dbReference type="InterPro" id="IPR039135">
    <property type="entry name" value="NAT9-like"/>
</dbReference>
<dbReference type="PANTHER" id="PTHR13256:SF16">
    <property type="entry name" value="ALPHA_BETA-TUBULIN-N-ACETYLTRANSFERASE 9"/>
    <property type="match status" value="1"/>
</dbReference>
<dbReference type="InterPro" id="IPR009737">
    <property type="entry name" value="Aim32/Apd1-like"/>
</dbReference>
<comment type="caution">
    <text evidence="5">The sequence shown here is derived from an EMBL/GenBank/DDBJ whole genome shotgun (WGS) entry which is preliminary data.</text>
</comment>
<evidence type="ECO:0000259" key="4">
    <source>
        <dbReference type="PROSITE" id="PS51186"/>
    </source>
</evidence>
<proteinExistence type="inferred from homology"/>
<comment type="similarity">
    <text evidence="1">Belongs to the acetyltransferase family. GNAT subfamily.</text>
</comment>
<dbReference type="SUPFAM" id="SSF52833">
    <property type="entry name" value="Thioredoxin-like"/>
    <property type="match status" value="1"/>
</dbReference>
<dbReference type="SUPFAM" id="SSF55729">
    <property type="entry name" value="Acyl-CoA N-acyltransferases (Nat)"/>
    <property type="match status" value="1"/>
</dbReference>
<keyword evidence="2 5" id="KW-0808">Transferase</keyword>
<dbReference type="PANTHER" id="PTHR13256">
    <property type="entry name" value="N-ACETYLTRANSFERASE 9"/>
    <property type="match status" value="1"/>
</dbReference>
<evidence type="ECO:0000256" key="3">
    <source>
        <dbReference type="ARBA" id="ARBA00023315"/>
    </source>
</evidence>
<dbReference type="InterPro" id="IPR016181">
    <property type="entry name" value="Acyl_CoA_acyltransferase"/>
</dbReference>
<organism evidence="5 6">
    <name type="scientific">Rhizopus stolonifer</name>
    <name type="common">Rhizopus nigricans</name>
    <dbReference type="NCBI Taxonomy" id="4846"/>
    <lineage>
        <taxon>Eukaryota</taxon>
        <taxon>Fungi</taxon>
        <taxon>Fungi incertae sedis</taxon>
        <taxon>Mucoromycota</taxon>
        <taxon>Mucoromycotina</taxon>
        <taxon>Mucoromycetes</taxon>
        <taxon>Mucorales</taxon>
        <taxon>Mucorineae</taxon>
        <taxon>Rhizopodaceae</taxon>
        <taxon>Rhizopus</taxon>
    </lineage>
</organism>
<dbReference type="Proteomes" id="UP000253551">
    <property type="component" value="Unassembled WGS sequence"/>
</dbReference>
<dbReference type="AlphaFoldDB" id="A0A367KRE2"/>
<dbReference type="EMBL" id="PJQM01000580">
    <property type="protein sequence ID" value="RCI04773.1"/>
    <property type="molecule type" value="Genomic_DNA"/>
</dbReference>
<evidence type="ECO:0000313" key="5">
    <source>
        <dbReference type="EMBL" id="RCI04773.1"/>
    </source>
</evidence>
<dbReference type="Pfam" id="PF13302">
    <property type="entry name" value="Acetyltransf_3"/>
    <property type="match status" value="1"/>
</dbReference>
<accession>A0A367KRE2</accession>